<sequence length="39" mass="4303">MFDGLDTVEPGIVDVQDWRPSERVPVAPWRALAGVARVP</sequence>
<evidence type="ECO:0000313" key="2">
    <source>
        <dbReference type="Proteomes" id="UP001596380"/>
    </source>
</evidence>
<dbReference type="RefSeq" id="WP_175250960.1">
    <property type="nucleotide sequence ID" value="NZ_JBHSXE010000001.1"/>
</dbReference>
<accession>A0ABW2CRP8</accession>
<dbReference type="EC" id="2.1.1.-" evidence="1"/>
<dbReference type="EMBL" id="JBHSXS010000027">
    <property type="protein sequence ID" value="MFC6884422.1"/>
    <property type="molecule type" value="Genomic_DNA"/>
</dbReference>
<comment type="caution">
    <text evidence="1">The sequence shown here is derived from an EMBL/GenBank/DDBJ whole genome shotgun (WGS) entry which is preliminary data.</text>
</comment>
<proteinExistence type="predicted"/>
<name>A0ABW2CRP8_9ACTN</name>
<organism evidence="1 2">
    <name type="scientific">Actinomadura yumaensis</name>
    <dbReference type="NCBI Taxonomy" id="111807"/>
    <lineage>
        <taxon>Bacteria</taxon>
        <taxon>Bacillati</taxon>
        <taxon>Actinomycetota</taxon>
        <taxon>Actinomycetes</taxon>
        <taxon>Streptosporangiales</taxon>
        <taxon>Thermomonosporaceae</taxon>
        <taxon>Actinomadura</taxon>
    </lineage>
</organism>
<keyword evidence="2" id="KW-1185">Reference proteome</keyword>
<dbReference type="InterPro" id="IPR029063">
    <property type="entry name" value="SAM-dependent_MTases_sf"/>
</dbReference>
<protein>
    <submittedName>
        <fullName evidence="1">SAM-dependent methyltransferase</fullName>
        <ecNumber evidence="1">2.1.1.-</ecNumber>
    </submittedName>
</protein>
<evidence type="ECO:0000313" key="1">
    <source>
        <dbReference type="EMBL" id="MFC6884422.1"/>
    </source>
</evidence>
<keyword evidence="1" id="KW-0808">Transferase</keyword>
<dbReference type="Pfam" id="PF04672">
    <property type="entry name" value="Methyltransf_19"/>
    <property type="match status" value="1"/>
</dbReference>
<dbReference type="InterPro" id="IPR006764">
    <property type="entry name" value="SAM_dep_MeTrfase_SAV2177_type"/>
</dbReference>
<keyword evidence="1" id="KW-0489">Methyltransferase</keyword>
<dbReference type="Proteomes" id="UP001596380">
    <property type="component" value="Unassembled WGS sequence"/>
</dbReference>
<reference evidence="2" key="1">
    <citation type="journal article" date="2019" name="Int. J. Syst. Evol. Microbiol.">
        <title>The Global Catalogue of Microorganisms (GCM) 10K type strain sequencing project: providing services to taxonomists for standard genome sequencing and annotation.</title>
        <authorList>
            <consortium name="The Broad Institute Genomics Platform"/>
            <consortium name="The Broad Institute Genome Sequencing Center for Infectious Disease"/>
            <person name="Wu L."/>
            <person name="Ma J."/>
        </authorList>
    </citation>
    <scope>NUCLEOTIDE SEQUENCE [LARGE SCALE GENOMIC DNA]</scope>
    <source>
        <strain evidence="2">JCM 3369</strain>
    </source>
</reference>
<gene>
    <name evidence="1" type="ORF">ACFQKB_32005</name>
</gene>
<dbReference type="GO" id="GO:0008168">
    <property type="term" value="F:methyltransferase activity"/>
    <property type="evidence" value="ECO:0007669"/>
    <property type="project" value="UniProtKB-KW"/>
</dbReference>
<dbReference type="GO" id="GO:0032259">
    <property type="term" value="P:methylation"/>
    <property type="evidence" value="ECO:0007669"/>
    <property type="project" value="UniProtKB-KW"/>
</dbReference>
<dbReference type="Gene3D" id="3.40.50.150">
    <property type="entry name" value="Vaccinia Virus protein VP39"/>
    <property type="match status" value="1"/>
</dbReference>